<sequence>MEVDPTVPVVKNMLLLDSEGKRIAVKYFSKDWPTVTAQANYEKSVFAKTNRTNARGEAEITMFDDVIVVYKFVSDLMFFVTGSQDENELILATVLQAFFESVSLLLRGAVEKKTVLENLDLALLAIDEIIDGGLILETDAATVAGRVAMRGAEDGPATTEQTFSRAFASAKEQITRSLLK</sequence>
<comment type="similarity">
    <text evidence="2 12">Belongs to the adaptor complexes small subunit family.</text>
</comment>
<evidence type="ECO:0000256" key="7">
    <source>
        <dbReference type="ARBA" id="ARBA00022927"/>
    </source>
</evidence>
<evidence type="ECO:0000313" key="15">
    <source>
        <dbReference type="Proteomes" id="UP001465755"/>
    </source>
</evidence>
<evidence type="ECO:0000313" key="14">
    <source>
        <dbReference type="EMBL" id="KAK9786283.1"/>
    </source>
</evidence>
<dbReference type="EMBL" id="JALJOQ010000276">
    <property type="protein sequence ID" value="KAK9786283.1"/>
    <property type="molecule type" value="Genomic_DNA"/>
</dbReference>
<dbReference type="SUPFAM" id="SSF64356">
    <property type="entry name" value="SNARE-like"/>
    <property type="match status" value="1"/>
</dbReference>
<comment type="subunit">
    <text evidence="3 12">Oligomeric complex that consists of at least the alpha, beta, beta', gamma, delta, epsilon and zeta subunits.</text>
</comment>
<keyword evidence="7 12" id="KW-0653">Protein transport</keyword>
<dbReference type="InterPro" id="IPR022775">
    <property type="entry name" value="AP_mu_sigma_su"/>
</dbReference>
<dbReference type="Gene3D" id="3.30.450.60">
    <property type="match status" value="1"/>
</dbReference>
<dbReference type="GO" id="GO:0006886">
    <property type="term" value="P:intracellular protein transport"/>
    <property type="evidence" value="ECO:0007669"/>
    <property type="project" value="TreeGrafter"/>
</dbReference>
<feature type="domain" description="AP complex mu/sigma subunit" evidence="13">
    <location>
        <begin position="10"/>
        <end position="151"/>
    </location>
</feature>
<accession>A0AAW1NGF2</accession>
<keyword evidence="9 12" id="KW-0472">Membrane</keyword>
<dbReference type="PANTHER" id="PTHR11043:SF0">
    <property type="entry name" value="COATOMER SUBUNIT ZETA"/>
    <property type="match status" value="1"/>
</dbReference>
<evidence type="ECO:0000256" key="10">
    <source>
        <dbReference type="ARBA" id="ARBA00023329"/>
    </source>
</evidence>
<evidence type="ECO:0000256" key="6">
    <source>
        <dbReference type="ARBA" id="ARBA00022892"/>
    </source>
</evidence>
<keyword evidence="10 12" id="KW-0968">Cytoplasmic vesicle</keyword>
<dbReference type="Proteomes" id="UP001465755">
    <property type="component" value="Unassembled WGS sequence"/>
</dbReference>
<evidence type="ECO:0000256" key="2">
    <source>
        <dbReference type="ARBA" id="ARBA00006972"/>
    </source>
</evidence>
<keyword evidence="15" id="KW-1185">Reference proteome</keyword>
<reference evidence="14 15" key="1">
    <citation type="journal article" date="2024" name="Nat. Commun.">
        <title>Phylogenomics reveals the evolutionary origins of lichenization in chlorophyte algae.</title>
        <authorList>
            <person name="Puginier C."/>
            <person name="Libourel C."/>
            <person name="Otte J."/>
            <person name="Skaloud P."/>
            <person name="Haon M."/>
            <person name="Grisel S."/>
            <person name="Petersen M."/>
            <person name="Berrin J.G."/>
            <person name="Delaux P.M."/>
            <person name="Dal Grande F."/>
            <person name="Keller J."/>
        </authorList>
    </citation>
    <scope>NUCLEOTIDE SEQUENCE [LARGE SCALE GENOMIC DNA]</scope>
    <source>
        <strain evidence="14 15">SAG 2036</strain>
    </source>
</reference>
<dbReference type="FunFam" id="3.30.450.60:FF:000014">
    <property type="entry name" value="Coatomer subunit zeta-2"/>
    <property type="match status" value="1"/>
</dbReference>
<comment type="function">
    <text evidence="11">The coatomer is a cytosolic protein complex that binds to dilysine motifs and reversibly associates with Golgi non-clathrin-coated vesicles, which further mediate biosynthetic protein transport from the ER, via the Golgi up to the trans Golgi network. Coatomer complex is required for budding from Golgi membranes, and is essential for the retrograde Golgi-to-ER transport of dilysine-tagged proteins. The zeta subunit may be involved in regulating the coat assembly and, hence, the rate of biosynthetic protein transport due to its association-dissociation properties with the coatomer complex.</text>
</comment>
<evidence type="ECO:0000256" key="4">
    <source>
        <dbReference type="ARBA" id="ARBA00022448"/>
    </source>
</evidence>
<dbReference type="AlphaFoldDB" id="A0AAW1NGF2"/>
<dbReference type="InterPro" id="IPR011012">
    <property type="entry name" value="Longin-like_dom_sf"/>
</dbReference>
<gene>
    <name evidence="14" type="ORF">WJX73_001327</name>
</gene>
<evidence type="ECO:0000256" key="1">
    <source>
        <dbReference type="ARBA" id="ARBA00004255"/>
    </source>
</evidence>
<evidence type="ECO:0000256" key="11">
    <source>
        <dbReference type="ARBA" id="ARBA00045555"/>
    </source>
</evidence>
<dbReference type="GO" id="GO:0030126">
    <property type="term" value="C:COPI vesicle coat"/>
    <property type="evidence" value="ECO:0007669"/>
    <property type="project" value="UniProtKB-UniRule"/>
</dbReference>
<dbReference type="GO" id="GO:0006891">
    <property type="term" value="P:intra-Golgi vesicle-mediated transport"/>
    <property type="evidence" value="ECO:0007669"/>
    <property type="project" value="TreeGrafter"/>
</dbReference>
<comment type="caution">
    <text evidence="14">The sequence shown here is derived from an EMBL/GenBank/DDBJ whole genome shotgun (WGS) entry which is preliminary data.</text>
</comment>
<dbReference type="CDD" id="cd14829">
    <property type="entry name" value="Zeta-COP"/>
    <property type="match status" value="1"/>
</dbReference>
<keyword evidence="4 12" id="KW-0813">Transport</keyword>
<evidence type="ECO:0000256" key="12">
    <source>
        <dbReference type="RuleBase" id="RU366053"/>
    </source>
</evidence>
<name>A0AAW1NGF2_9CHLO</name>
<dbReference type="InterPro" id="IPR039652">
    <property type="entry name" value="Coatomer_zeta"/>
</dbReference>
<dbReference type="Pfam" id="PF01217">
    <property type="entry name" value="Clat_adaptor_s"/>
    <property type="match status" value="1"/>
</dbReference>
<organism evidence="14 15">
    <name type="scientific">Symbiochloris irregularis</name>
    <dbReference type="NCBI Taxonomy" id="706552"/>
    <lineage>
        <taxon>Eukaryota</taxon>
        <taxon>Viridiplantae</taxon>
        <taxon>Chlorophyta</taxon>
        <taxon>core chlorophytes</taxon>
        <taxon>Trebouxiophyceae</taxon>
        <taxon>Trebouxiales</taxon>
        <taxon>Trebouxiaceae</taxon>
        <taxon>Symbiochloris</taxon>
    </lineage>
</organism>
<evidence type="ECO:0000256" key="3">
    <source>
        <dbReference type="ARBA" id="ARBA00011775"/>
    </source>
</evidence>
<dbReference type="GO" id="GO:0006890">
    <property type="term" value="P:retrograde vesicle-mediated transport, Golgi to endoplasmic reticulum"/>
    <property type="evidence" value="ECO:0007669"/>
    <property type="project" value="UniProtKB-UniRule"/>
</dbReference>
<evidence type="ECO:0000259" key="13">
    <source>
        <dbReference type="Pfam" id="PF01217"/>
    </source>
</evidence>
<comment type="subcellular location">
    <subcellularLocation>
        <location evidence="12">Cytoplasm</location>
    </subcellularLocation>
    <subcellularLocation>
        <location evidence="1 12">Golgi apparatus membrane</location>
        <topology evidence="1 12">Peripheral membrane protein</topology>
        <orientation evidence="1 12">Cytoplasmic side</orientation>
    </subcellularLocation>
    <subcellularLocation>
        <location evidence="12">Cytoplasmic vesicle</location>
        <location evidence="12">COPI-coated vesicle membrane</location>
        <topology evidence="12">Peripheral membrane protein</topology>
        <orientation evidence="12">Cytoplasmic side</orientation>
    </subcellularLocation>
</comment>
<keyword evidence="6 12" id="KW-0931">ER-Golgi transport</keyword>
<evidence type="ECO:0000256" key="9">
    <source>
        <dbReference type="ARBA" id="ARBA00023136"/>
    </source>
</evidence>
<evidence type="ECO:0000256" key="5">
    <source>
        <dbReference type="ARBA" id="ARBA00022490"/>
    </source>
</evidence>
<evidence type="ECO:0000256" key="8">
    <source>
        <dbReference type="ARBA" id="ARBA00023034"/>
    </source>
</evidence>
<dbReference type="GO" id="GO:0000139">
    <property type="term" value="C:Golgi membrane"/>
    <property type="evidence" value="ECO:0007669"/>
    <property type="project" value="UniProtKB-SubCell"/>
</dbReference>
<dbReference type="PANTHER" id="PTHR11043">
    <property type="entry name" value="ZETA-COAT PROTEIN"/>
    <property type="match status" value="1"/>
</dbReference>
<keyword evidence="5 12" id="KW-0963">Cytoplasm</keyword>
<proteinExistence type="inferred from homology"/>
<keyword evidence="8 12" id="KW-0333">Golgi apparatus</keyword>
<protein>
    <recommendedName>
        <fullName evidence="12">Coatomer subunit zeta</fullName>
    </recommendedName>
</protein>